<keyword evidence="4" id="KW-1185">Reference proteome</keyword>
<keyword evidence="2" id="KW-0560">Oxidoreductase</keyword>
<dbReference type="FunFam" id="3.40.50.720:FF:000084">
    <property type="entry name" value="Short-chain dehydrogenase reductase"/>
    <property type="match status" value="1"/>
</dbReference>
<dbReference type="Pfam" id="PF13561">
    <property type="entry name" value="adh_short_C2"/>
    <property type="match status" value="1"/>
</dbReference>
<evidence type="ECO:0000256" key="2">
    <source>
        <dbReference type="ARBA" id="ARBA00023002"/>
    </source>
</evidence>
<evidence type="ECO:0000313" key="4">
    <source>
        <dbReference type="Proteomes" id="UP000539372"/>
    </source>
</evidence>
<dbReference type="PRINTS" id="PR00081">
    <property type="entry name" value="GDHRDH"/>
</dbReference>
<dbReference type="PANTHER" id="PTHR42760:SF133">
    <property type="entry name" value="3-OXOACYL-[ACYL-CARRIER-PROTEIN] REDUCTASE"/>
    <property type="match status" value="1"/>
</dbReference>
<dbReference type="AlphaFoldDB" id="A0A7Y0HH50"/>
<protein>
    <submittedName>
        <fullName evidence="3">SDR family oxidoreductase</fullName>
    </submittedName>
</protein>
<organism evidence="3 4">
    <name type="scientific">Pacificispira spongiicola</name>
    <dbReference type="NCBI Taxonomy" id="2729598"/>
    <lineage>
        <taxon>Bacteria</taxon>
        <taxon>Pseudomonadati</taxon>
        <taxon>Pseudomonadota</taxon>
        <taxon>Alphaproteobacteria</taxon>
        <taxon>Rhodospirillales</taxon>
        <taxon>Rhodospirillaceae</taxon>
        <taxon>Pacificispira</taxon>
    </lineage>
</organism>
<name>A0A7Y0HH50_9PROT</name>
<dbReference type="EMBL" id="JABBNT010000004">
    <property type="protein sequence ID" value="NMM45592.1"/>
    <property type="molecule type" value="Genomic_DNA"/>
</dbReference>
<dbReference type="RefSeq" id="WP_169625980.1">
    <property type="nucleotide sequence ID" value="NZ_JABBNT010000004.1"/>
</dbReference>
<dbReference type="InterPro" id="IPR002347">
    <property type="entry name" value="SDR_fam"/>
</dbReference>
<evidence type="ECO:0000256" key="1">
    <source>
        <dbReference type="ARBA" id="ARBA00006484"/>
    </source>
</evidence>
<gene>
    <name evidence="3" type="ORF">HH303_13940</name>
</gene>
<dbReference type="PANTHER" id="PTHR42760">
    <property type="entry name" value="SHORT-CHAIN DEHYDROGENASES/REDUCTASES FAMILY MEMBER"/>
    <property type="match status" value="1"/>
</dbReference>
<accession>A0A7Y0HH50</accession>
<dbReference type="InterPro" id="IPR036291">
    <property type="entry name" value="NAD(P)-bd_dom_sf"/>
</dbReference>
<dbReference type="PRINTS" id="PR00080">
    <property type="entry name" value="SDRFAMILY"/>
</dbReference>
<dbReference type="Gene3D" id="3.40.50.720">
    <property type="entry name" value="NAD(P)-binding Rossmann-like Domain"/>
    <property type="match status" value="1"/>
</dbReference>
<comment type="caution">
    <text evidence="3">The sequence shown here is derived from an EMBL/GenBank/DDBJ whole genome shotgun (WGS) entry which is preliminary data.</text>
</comment>
<sequence length="274" mass="29162">MTFSYKDQFDLTGKVAVVTGACGTLGPGMCEGLAEQGAHVVLSDIKAKAATELAAALTDRFGVQCIGVECDVADEASVEAMTREAVSAFGHVDILLNNAANATPDLEAYFAPFEAYSLDEWRRNLTVDLDGMFLVAKHVGAEIAKTGRGGSIIQTASIYAAYGSDNRIYEGAEYKGTAINNPAVYSSGKAGVLGLTRWLATHWAKDGVRVNALVPGGVQSGQNEEFVRRYANRVPMARMGRKEEVVGPMLWLASDASSYVTGQFIFVDGGLSAW</sequence>
<reference evidence="3 4" key="1">
    <citation type="submission" date="2020-04" db="EMBL/GenBank/DDBJ databases">
        <title>Rhodospirillaceae bacterium KN72 isolated from deep sea.</title>
        <authorList>
            <person name="Zhang D.-C."/>
        </authorList>
    </citation>
    <scope>NUCLEOTIDE SEQUENCE [LARGE SCALE GENOMIC DNA]</scope>
    <source>
        <strain evidence="3 4">KN72</strain>
    </source>
</reference>
<dbReference type="Proteomes" id="UP000539372">
    <property type="component" value="Unassembled WGS sequence"/>
</dbReference>
<comment type="similarity">
    <text evidence="1">Belongs to the short-chain dehydrogenases/reductases (SDR) family.</text>
</comment>
<proteinExistence type="inferred from homology"/>
<dbReference type="SUPFAM" id="SSF51735">
    <property type="entry name" value="NAD(P)-binding Rossmann-fold domains"/>
    <property type="match status" value="1"/>
</dbReference>
<dbReference type="GO" id="GO:0016616">
    <property type="term" value="F:oxidoreductase activity, acting on the CH-OH group of donors, NAD or NADP as acceptor"/>
    <property type="evidence" value="ECO:0007669"/>
    <property type="project" value="TreeGrafter"/>
</dbReference>
<evidence type="ECO:0000313" key="3">
    <source>
        <dbReference type="EMBL" id="NMM45592.1"/>
    </source>
</evidence>